<dbReference type="PANTHER" id="PTHR30469:SF15">
    <property type="entry name" value="HLYD FAMILY OF SECRETION PROTEINS"/>
    <property type="match status" value="1"/>
</dbReference>
<sequence>MRFLTRSLVALLLAACSVAALGYAGYTLFSAIQDRNEATGRPATGRERVFTVRAVPVTPAEISPTLSAFGEVRTQRALELRAPVGGRVLEVAQGFEDGAEVTEGQLLFRIDPADAISALALAQSDLSRAQAELRDAERALSLAAEDVDAAQAQYDLRERALIRRQGLAERGVATEAALEEAELALSSARQAVVGRRQAQAQADARADQARTALERQRISVNEAQRRLDDTRVHASFTGTLADVNIVEGRIVNTSEQLARIIDPAALEVSVRLSTAQYLRLLNDDGALRDAGAEIALEVAGFEITSPGRVLRASATVEQGQSGRRLFVELNAPRGFRPGDFVTVRLQEPALQNVALLPASAVNAAGNVLVINDDNRLTAMPVSVLRRQGDDVIIRADGLAGREVVREVTPNLGTGIQVSPRRESADGGPLPEAAEMVTLDASHRARLIAQVEGNSRMPEQIRARLLAQLSQDQVPAQMIERIENTGAGQGGAGQGGGPMRGG</sequence>
<dbReference type="RefSeq" id="WP_274353059.1">
    <property type="nucleotide sequence ID" value="NZ_JAQZSM010000015.1"/>
</dbReference>
<dbReference type="Gene3D" id="2.40.50.100">
    <property type="match status" value="1"/>
</dbReference>
<dbReference type="Gene3D" id="2.40.420.20">
    <property type="match status" value="1"/>
</dbReference>
<keyword evidence="2" id="KW-0732">Signal</keyword>
<organism evidence="3 4">
    <name type="scientific">Roseinatronobacter alkalisoli</name>
    <dbReference type="NCBI Taxonomy" id="3028235"/>
    <lineage>
        <taxon>Bacteria</taxon>
        <taxon>Pseudomonadati</taxon>
        <taxon>Pseudomonadota</taxon>
        <taxon>Alphaproteobacteria</taxon>
        <taxon>Rhodobacterales</taxon>
        <taxon>Paracoccaceae</taxon>
        <taxon>Roseinatronobacter</taxon>
    </lineage>
</organism>
<proteinExistence type="predicted"/>
<feature type="signal peptide" evidence="2">
    <location>
        <begin position="1"/>
        <end position="22"/>
    </location>
</feature>
<feature type="chain" id="PRO_5047019989" evidence="2">
    <location>
        <begin position="23"/>
        <end position="501"/>
    </location>
</feature>
<keyword evidence="1" id="KW-0175">Coiled coil</keyword>
<reference evidence="3" key="1">
    <citation type="submission" date="2023-02" db="EMBL/GenBank/DDBJ databases">
        <title>Description of Roseinatronobacter alkalisoli sp. nov., an alkaliphilic bacerium isolated from soda soil.</title>
        <authorList>
            <person name="Wei W."/>
        </authorList>
    </citation>
    <scope>NUCLEOTIDE SEQUENCE</scope>
    <source>
        <strain evidence="3">HJB301</strain>
    </source>
</reference>
<dbReference type="PANTHER" id="PTHR30469">
    <property type="entry name" value="MULTIDRUG RESISTANCE PROTEIN MDTA"/>
    <property type="match status" value="1"/>
</dbReference>
<dbReference type="EMBL" id="JAQZSM010000015">
    <property type="protein sequence ID" value="MDD7972382.1"/>
    <property type="molecule type" value="Genomic_DNA"/>
</dbReference>
<dbReference type="SUPFAM" id="SSF111369">
    <property type="entry name" value="HlyD-like secretion proteins"/>
    <property type="match status" value="1"/>
</dbReference>
<keyword evidence="4" id="KW-1185">Reference proteome</keyword>
<evidence type="ECO:0000256" key="1">
    <source>
        <dbReference type="SAM" id="Coils"/>
    </source>
</evidence>
<feature type="coiled-coil region" evidence="1">
    <location>
        <begin position="119"/>
        <end position="153"/>
    </location>
</feature>
<evidence type="ECO:0000313" key="4">
    <source>
        <dbReference type="Proteomes" id="UP001431784"/>
    </source>
</evidence>
<evidence type="ECO:0000256" key="2">
    <source>
        <dbReference type="SAM" id="SignalP"/>
    </source>
</evidence>
<comment type="caution">
    <text evidence="3">The sequence shown here is derived from an EMBL/GenBank/DDBJ whole genome shotgun (WGS) entry which is preliminary data.</text>
</comment>
<accession>A0ABT5TB86</accession>
<protein>
    <submittedName>
        <fullName evidence="3">HlyD family efflux transporter periplasmic adaptor subunit</fullName>
    </submittedName>
</protein>
<gene>
    <name evidence="3" type="ORF">PUT78_14885</name>
</gene>
<dbReference type="Proteomes" id="UP001431784">
    <property type="component" value="Unassembled WGS sequence"/>
</dbReference>
<evidence type="ECO:0000313" key="3">
    <source>
        <dbReference type="EMBL" id="MDD7972382.1"/>
    </source>
</evidence>
<name>A0ABT5TB86_9RHOB</name>
<dbReference type="Gene3D" id="1.10.287.470">
    <property type="entry name" value="Helix hairpin bin"/>
    <property type="match status" value="1"/>
</dbReference>